<accession>W2PUT6</accession>
<proteinExistence type="predicted"/>
<dbReference type="VEuPathDB" id="FungiDB:PPTG_23586"/>
<sequence length="53" mass="5970">MKRYAGMPADNDSRSRWSLMPTSRHSLQVTDFNVHQISTSYVSAPMIVQGGRT</sequence>
<gene>
    <name evidence="1" type="ORF">PPTG_23586</name>
</gene>
<organism evidence="1 2">
    <name type="scientific">Phytophthora nicotianae (strain INRA-310)</name>
    <name type="common">Phytophthora parasitica</name>
    <dbReference type="NCBI Taxonomy" id="761204"/>
    <lineage>
        <taxon>Eukaryota</taxon>
        <taxon>Sar</taxon>
        <taxon>Stramenopiles</taxon>
        <taxon>Oomycota</taxon>
        <taxon>Peronosporomycetes</taxon>
        <taxon>Peronosporales</taxon>
        <taxon>Peronosporaceae</taxon>
        <taxon>Phytophthora</taxon>
    </lineage>
</organism>
<dbReference type="Proteomes" id="UP000018817">
    <property type="component" value="Unassembled WGS sequence"/>
</dbReference>
<name>W2PUT6_PHYN3</name>
<dbReference type="EMBL" id="KI669603">
    <property type="protein sequence ID" value="ETN04738.1"/>
    <property type="molecule type" value="Genomic_DNA"/>
</dbReference>
<evidence type="ECO:0000313" key="1">
    <source>
        <dbReference type="EMBL" id="ETN04738.1"/>
    </source>
</evidence>
<dbReference type="RefSeq" id="XP_008910132.1">
    <property type="nucleotide sequence ID" value="XM_008911884.1"/>
</dbReference>
<reference evidence="2" key="1">
    <citation type="submission" date="2011-12" db="EMBL/GenBank/DDBJ databases">
        <authorList>
            <consortium name="The Broad Institute Genome Sequencing Platform"/>
            <person name="Russ C."/>
            <person name="Tyler B."/>
            <person name="Panabieres F."/>
            <person name="Shan W."/>
            <person name="Tripathy S."/>
            <person name="Grunwald N."/>
            <person name="Machado M."/>
            <person name="Young S.K."/>
            <person name="Zeng Q."/>
            <person name="Gargeya S."/>
            <person name="Fitzgerald M."/>
            <person name="Haas B."/>
            <person name="Abouelleil A."/>
            <person name="Alvarado L."/>
            <person name="Arachchi H.M."/>
            <person name="Berlin A."/>
            <person name="Chapman S.B."/>
            <person name="Gearin G."/>
            <person name="Goldberg J."/>
            <person name="Griggs A."/>
            <person name="Gujja S."/>
            <person name="Hansen M."/>
            <person name="Heiman D."/>
            <person name="Howarth C."/>
            <person name="Larimer J."/>
            <person name="Lui A."/>
            <person name="MacDonald P.J.P."/>
            <person name="McCowen C."/>
            <person name="Montmayeur A."/>
            <person name="Murphy C."/>
            <person name="Neiman D."/>
            <person name="Pearson M."/>
            <person name="Priest M."/>
            <person name="Roberts A."/>
            <person name="Saif S."/>
            <person name="Shea T."/>
            <person name="Sisk P."/>
            <person name="Stolte C."/>
            <person name="Sykes S."/>
            <person name="Wortman J."/>
            <person name="Nusbaum C."/>
            <person name="Birren B."/>
        </authorList>
    </citation>
    <scope>NUCLEOTIDE SEQUENCE [LARGE SCALE GENOMIC DNA]</scope>
    <source>
        <strain evidence="2">INRA-310</strain>
    </source>
</reference>
<dbReference type="AlphaFoldDB" id="W2PUT6"/>
<dbReference type="GeneID" id="20192185"/>
<reference evidence="1 2" key="2">
    <citation type="submission" date="2013-11" db="EMBL/GenBank/DDBJ databases">
        <title>The Genome Sequence of Phytophthora parasitica INRA-310.</title>
        <authorList>
            <consortium name="The Broad Institute Genomics Platform"/>
            <person name="Russ C."/>
            <person name="Tyler B."/>
            <person name="Panabieres F."/>
            <person name="Shan W."/>
            <person name="Tripathy S."/>
            <person name="Grunwald N."/>
            <person name="Machado M."/>
            <person name="Johnson C.S."/>
            <person name="Arredondo F."/>
            <person name="Hong C."/>
            <person name="Coffey M."/>
            <person name="Young S.K."/>
            <person name="Zeng Q."/>
            <person name="Gargeya S."/>
            <person name="Fitzgerald M."/>
            <person name="Abouelleil A."/>
            <person name="Alvarado L."/>
            <person name="Chapman S.B."/>
            <person name="Gainer-Dewar J."/>
            <person name="Goldberg J."/>
            <person name="Griggs A."/>
            <person name="Gujja S."/>
            <person name="Hansen M."/>
            <person name="Howarth C."/>
            <person name="Imamovic A."/>
            <person name="Ireland A."/>
            <person name="Larimer J."/>
            <person name="McCowan C."/>
            <person name="Murphy C."/>
            <person name="Pearson M."/>
            <person name="Poon T.W."/>
            <person name="Priest M."/>
            <person name="Roberts A."/>
            <person name="Saif S."/>
            <person name="Shea T."/>
            <person name="Sykes S."/>
            <person name="Wortman J."/>
            <person name="Nusbaum C."/>
            <person name="Birren B."/>
        </authorList>
    </citation>
    <scope>NUCLEOTIDE SEQUENCE [LARGE SCALE GENOMIC DNA]</scope>
    <source>
        <strain evidence="1 2">INRA-310</strain>
    </source>
</reference>
<evidence type="ECO:0000313" key="2">
    <source>
        <dbReference type="Proteomes" id="UP000018817"/>
    </source>
</evidence>
<protein>
    <submittedName>
        <fullName evidence="1">Uncharacterized protein</fullName>
    </submittedName>
</protein>